<dbReference type="AlphaFoldDB" id="A8ZKX0"/>
<keyword evidence="2" id="KW-0238">DNA-binding</keyword>
<dbReference type="EMBL" id="CP000838">
    <property type="protein sequence ID" value="ABW31438.1"/>
    <property type="molecule type" value="Genomic_DNA"/>
</dbReference>
<dbReference type="GO" id="GO:0003677">
    <property type="term" value="F:DNA binding"/>
    <property type="evidence" value="ECO:0007669"/>
    <property type="project" value="UniProtKB-KW"/>
</dbReference>
<evidence type="ECO:0000313" key="6">
    <source>
        <dbReference type="Proteomes" id="UP000000268"/>
    </source>
</evidence>
<dbReference type="Proteomes" id="UP000000268">
    <property type="component" value="Plasmid pREB1"/>
</dbReference>
<evidence type="ECO:0000256" key="3">
    <source>
        <dbReference type="ARBA" id="ARBA00023163"/>
    </source>
</evidence>
<keyword evidence="1" id="KW-0805">Transcription regulation</keyword>
<evidence type="ECO:0000313" key="5">
    <source>
        <dbReference type="EMBL" id="ABW31438.1"/>
    </source>
</evidence>
<dbReference type="Pfam" id="PF13545">
    <property type="entry name" value="HTH_Crp_2"/>
    <property type="match status" value="1"/>
</dbReference>
<dbReference type="OrthoDB" id="5242211at2"/>
<dbReference type="SUPFAM" id="SSF51206">
    <property type="entry name" value="cAMP-binding domain-like"/>
    <property type="match status" value="1"/>
</dbReference>
<dbReference type="GO" id="GO:0006355">
    <property type="term" value="P:regulation of DNA-templated transcription"/>
    <property type="evidence" value="ECO:0007669"/>
    <property type="project" value="InterPro"/>
</dbReference>
<dbReference type="KEGG" id="amr:AM1_A0320"/>
<dbReference type="Gene3D" id="1.10.10.10">
    <property type="entry name" value="Winged helix-like DNA-binding domain superfamily/Winged helix DNA-binding domain"/>
    <property type="match status" value="1"/>
</dbReference>
<dbReference type="InterPro" id="IPR000595">
    <property type="entry name" value="cNMP-bd_dom"/>
</dbReference>
<dbReference type="RefSeq" id="WP_012166812.1">
    <property type="nucleotide sequence ID" value="NC_009926.1"/>
</dbReference>
<keyword evidence="5" id="KW-0614">Plasmid</keyword>
<dbReference type="InterPro" id="IPR018490">
    <property type="entry name" value="cNMP-bd_dom_sf"/>
</dbReference>
<dbReference type="SMART" id="SM00419">
    <property type="entry name" value="HTH_CRP"/>
    <property type="match status" value="1"/>
</dbReference>
<dbReference type="InterPro" id="IPR014710">
    <property type="entry name" value="RmlC-like_jellyroll"/>
</dbReference>
<evidence type="ECO:0000256" key="2">
    <source>
        <dbReference type="ARBA" id="ARBA00023125"/>
    </source>
</evidence>
<dbReference type="InterPro" id="IPR036388">
    <property type="entry name" value="WH-like_DNA-bd_sf"/>
</dbReference>
<geneLocation type="plasmid" evidence="5 6">
    <name>pREB1</name>
</geneLocation>
<dbReference type="PROSITE" id="PS51063">
    <property type="entry name" value="HTH_CRP_2"/>
    <property type="match status" value="1"/>
</dbReference>
<dbReference type="Gene3D" id="2.60.120.10">
    <property type="entry name" value="Jelly Rolls"/>
    <property type="match status" value="1"/>
</dbReference>
<dbReference type="HOGENOM" id="CLU_075053_8_0_3"/>
<gene>
    <name evidence="5" type="ordered locus">AM1_A0320</name>
</gene>
<feature type="domain" description="HTH crp-type" evidence="4">
    <location>
        <begin position="134"/>
        <end position="208"/>
    </location>
</feature>
<dbReference type="InterPro" id="IPR036390">
    <property type="entry name" value="WH_DNA-bd_sf"/>
</dbReference>
<dbReference type="SUPFAM" id="SSF46785">
    <property type="entry name" value="Winged helix' DNA-binding domain"/>
    <property type="match status" value="1"/>
</dbReference>
<evidence type="ECO:0000259" key="4">
    <source>
        <dbReference type="PROSITE" id="PS51063"/>
    </source>
</evidence>
<organism evidence="5 6">
    <name type="scientific">Acaryochloris marina (strain MBIC 11017)</name>
    <dbReference type="NCBI Taxonomy" id="329726"/>
    <lineage>
        <taxon>Bacteria</taxon>
        <taxon>Bacillati</taxon>
        <taxon>Cyanobacteriota</taxon>
        <taxon>Cyanophyceae</taxon>
        <taxon>Acaryochloridales</taxon>
        <taxon>Acaryochloridaceae</taxon>
        <taxon>Acaryochloris</taxon>
    </lineage>
</organism>
<dbReference type="CDD" id="cd00092">
    <property type="entry name" value="HTH_CRP"/>
    <property type="match status" value="1"/>
</dbReference>
<reference evidence="5 6" key="1">
    <citation type="journal article" date="2008" name="Proc. Natl. Acad. Sci. U.S.A.">
        <title>Niche adaptation and genome expansion in the chlorophyll d-producing cyanobacterium Acaryochloris marina.</title>
        <authorList>
            <person name="Swingley W.D."/>
            <person name="Chen M."/>
            <person name="Cheung P.C."/>
            <person name="Conrad A.L."/>
            <person name="Dejesa L.C."/>
            <person name="Hao J."/>
            <person name="Honchak B.M."/>
            <person name="Karbach L.E."/>
            <person name="Kurdoglu A."/>
            <person name="Lahiri S."/>
            <person name="Mastrian S.D."/>
            <person name="Miyashita H."/>
            <person name="Page L."/>
            <person name="Ramakrishna P."/>
            <person name="Satoh S."/>
            <person name="Sattley W.M."/>
            <person name="Shimada Y."/>
            <person name="Taylor H.L."/>
            <person name="Tomo T."/>
            <person name="Tsuchiya T."/>
            <person name="Wang Z.T."/>
            <person name="Raymond J."/>
            <person name="Mimuro M."/>
            <person name="Blankenship R.E."/>
            <person name="Touchman J.W."/>
        </authorList>
    </citation>
    <scope>NUCLEOTIDE SEQUENCE [LARGE SCALE GENOMIC DNA]</scope>
    <source>
        <strain evidence="6">MBIC 11017</strain>
        <plasmid evidence="6">Plasmid pREB1</plasmid>
    </source>
</reference>
<name>A8ZKX0_ACAM1</name>
<keyword evidence="3" id="KW-0804">Transcription</keyword>
<proteinExistence type="predicted"/>
<evidence type="ECO:0000256" key="1">
    <source>
        <dbReference type="ARBA" id="ARBA00023015"/>
    </source>
</evidence>
<dbReference type="InterPro" id="IPR012318">
    <property type="entry name" value="HTH_CRP"/>
</dbReference>
<protein>
    <submittedName>
        <fullName evidence="5">Transcriptional regulator, Crp/Fnr family</fullName>
    </submittedName>
</protein>
<sequence>MFKTQELPASSNQNWRQMLEDEYQGRQTYAFSKGFNVPLHIHDIWIVCRGVVQICTLDSEGQESILGLACPDMPFGPPLTQIKAYEAIALTDVVLMRIEQSELERSPLLAQRILIQLNRRFQQTEALLSIVHHRLIRKRIEQLLLLLAREVGEMTPEGVRICVRFTHQQIANLTGTSRVTASRILSSLRKEGWMSVDQTSHFVIHDSAVSES</sequence>
<accession>A8ZKX0</accession>
<dbReference type="CDD" id="cd00038">
    <property type="entry name" value="CAP_ED"/>
    <property type="match status" value="1"/>
</dbReference>
<keyword evidence="6" id="KW-1185">Reference proteome</keyword>